<keyword evidence="2" id="KW-1185">Reference proteome</keyword>
<reference evidence="1 2" key="2">
    <citation type="journal article" date="2010" name="Nucleic Acids Res.">
        <title>BeetleBase in 2010: revisions to provide comprehensive genomic information for Tribolium castaneum.</title>
        <authorList>
            <person name="Kim H.S."/>
            <person name="Murphy T."/>
            <person name="Xia J."/>
            <person name="Caragea D."/>
            <person name="Park Y."/>
            <person name="Beeman R.W."/>
            <person name="Lorenzen M.D."/>
            <person name="Butcher S."/>
            <person name="Manak J.R."/>
            <person name="Brown S.J."/>
        </authorList>
    </citation>
    <scope>GENOME REANNOTATION</scope>
    <source>
        <strain evidence="1 2">Georgia GA2</strain>
    </source>
</reference>
<protein>
    <submittedName>
        <fullName evidence="1">Uncharacterized protein</fullName>
    </submittedName>
</protein>
<reference evidence="1 2" key="1">
    <citation type="journal article" date="2008" name="Nature">
        <title>The genome of the model beetle and pest Tribolium castaneum.</title>
        <authorList>
            <consortium name="Tribolium Genome Sequencing Consortium"/>
            <person name="Richards S."/>
            <person name="Gibbs R.A."/>
            <person name="Weinstock G.M."/>
            <person name="Brown S.J."/>
            <person name="Denell R."/>
            <person name="Beeman R.W."/>
            <person name="Gibbs R."/>
            <person name="Beeman R.W."/>
            <person name="Brown S.J."/>
            <person name="Bucher G."/>
            <person name="Friedrich M."/>
            <person name="Grimmelikhuijzen C.J."/>
            <person name="Klingler M."/>
            <person name="Lorenzen M."/>
            <person name="Richards S."/>
            <person name="Roth S."/>
            <person name="Schroder R."/>
            <person name="Tautz D."/>
            <person name="Zdobnov E.M."/>
            <person name="Muzny D."/>
            <person name="Gibbs R.A."/>
            <person name="Weinstock G.M."/>
            <person name="Attaway T."/>
            <person name="Bell S."/>
            <person name="Buhay C.J."/>
            <person name="Chandrabose M.N."/>
            <person name="Chavez D."/>
            <person name="Clerk-Blankenburg K.P."/>
            <person name="Cree A."/>
            <person name="Dao M."/>
            <person name="Davis C."/>
            <person name="Chacko J."/>
            <person name="Dinh H."/>
            <person name="Dugan-Rocha S."/>
            <person name="Fowler G."/>
            <person name="Garner T.T."/>
            <person name="Garnes J."/>
            <person name="Gnirke A."/>
            <person name="Hawes A."/>
            <person name="Hernandez J."/>
            <person name="Hines S."/>
            <person name="Holder M."/>
            <person name="Hume J."/>
            <person name="Jhangiani S.N."/>
            <person name="Joshi V."/>
            <person name="Khan Z.M."/>
            <person name="Jackson L."/>
            <person name="Kovar C."/>
            <person name="Kowis A."/>
            <person name="Lee S."/>
            <person name="Lewis L.R."/>
            <person name="Margolis J."/>
            <person name="Morgan M."/>
            <person name="Nazareth L.V."/>
            <person name="Nguyen N."/>
            <person name="Okwuonu G."/>
            <person name="Parker D."/>
            <person name="Richards S."/>
            <person name="Ruiz S.J."/>
            <person name="Santibanez J."/>
            <person name="Savard J."/>
            <person name="Scherer S.E."/>
            <person name="Schneider B."/>
            <person name="Sodergren E."/>
            <person name="Tautz D."/>
            <person name="Vattahil S."/>
            <person name="Villasana D."/>
            <person name="White C.S."/>
            <person name="Wright R."/>
            <person name="Park Y."/>
            <person name="Beeman R.W."/>
            <person name="Lord J."/>
            <person name="Oppert B."/>
            <person name="Lorenzen M."/>
            <person name="Brown S."/>
            <person name="Wang L."/>
            <person name="Savard J."/>
            <person name="Tautz D."/>
            <person name="Richards S."/>
            <person name="Weinstock G."/>
            <person name="Gibbs R.A."/>
            <person name="Liu Y."/>
            <person name="Worley K."/>
            <person name="Weinstock G."/>
            <person name="Elsik C.G."/>
            <person name="Reese J.T."/>
            <person name="Elhaik E."/>
            <person name="Landan G."/>
            <person name="Graur D."/>
            <person name="Arensburger P."/>
            <person name="Atkinson P."/>
            <person name="Beeman R.W."/>
            <person name="Beidler J."/>
            <person name="Brown S.J."/>
            <person name="Demuth J.P."/>
            <person name="Drury D.W."/>
            <person name="Du Y.Z."/>
            <person name="Fujiwara H."/>
            <person name="Lorenzen M."/>
            <person name="Maselli V."/>
            <person name="Osanai M."/>
            <person name="Park Y."/>
            <person name="Robertson H.M."/>
            <person name="Tu Z."/>
            <person name="Wang J.J."/>
            <person name="Wang S."/>
            <person name="Richards S."/>
            <person name="Song H."/>
            <person name="Zhang L."/>
            <person name="Sodergren E."/>
            <person name="Werner D."/>
            <person name="Stanke M."/>
            <person name="Morgenstern B."/>
            <person name="Solovyev V."/>
            <person name="Kosarev P."/>
            <person name="Brown G."/>
            <person name="Chen H.C."/>
            <person name="Ermolaeva O."/>
            <person name="Hlavina W."/>
            <person name="Kapustin Y."/>
            <person name="Kiryutin B."/>
            <person name="Kitts P."/>
            <person name="Maglott D."/>
            <person name="Pruitt K."/>
            <person name="Sapojnikov V."/>
            <person name="Souvorov A."/>
            <person name="Mackey A.J."/>
            <person name="Waterhouse R.M."/>
            <person name="Wyder S."/>
            <person name="Zdobnov E.M."/>
            <person name="Zdobnov E.M."/>
            <person name="Wyder S."/>
            <person name="Kriventseva E.V."/>
            <person name="Kadowaki T."/>
            <person name="Bork P."/>
            <person name="Aranda M."/>
            <person name="Bao R."/>
            <person name="Beermann A."/>
            <person name="Berns N."/>
            <person name="Bolognesi R."/>
            <person name="Bonneton F."/>
            <person name="Bopp D."/>
            <person name="Brown S.J."/>
            <person name="Bucher G."/>
            <person name="Butts T."/>
            <person name="Chaumot A."/>
            <person name="Denell R.E."/>
            <person name="Ferrier D.E."/>
            <person name="Friedrich M."/>
            <person name="Gordon C.M."/>
            <person name="Jindra M."/>
            <person name="Klingler M."/>
            <person name="Lan Q."/>
            <person name="Lattorff H.M."/>
            <person name="Laudet V."/>
            <person name="von Levetsow C."/>
            <person name="Liu Z."/>
            <person name="Lutz R."/>
            <person name="Lynch J.A."/>
            <person name="da Fonseca R.N."/>
            <person name="Posnien N."/>
            <person name="Reuter R."/>
            <person name="Roth S."/>
            <person name="Savard J."/>
            <person name="Schinko J.B."/>
            <person name="Schmitt C."/>
            <person name="Schoppmeier M."/>
            <person name="Schroder R."/>
            <person name="Shippy T.D."/>
            <person name="Simonnet F."/>
            <person name="Marques-Souza H."/>
            <person name="Tautz D."/>
            <person name="Tomoyasu Y."/>
            <person name="Trauner J."/>
            <person name="Van der Zee M."/>
            <person name="Vervoort M."/>
            <person name="Wittkopp N."/>
            <person name="Wimmer E.A."/>
            <person name="Yang X."/>
            <person name="Jones A.K."/>
            <person name="Sattelle D.B."/>
            <person name="Ebert P.R."/>
            <person name="Nelson D."/>
            <person name="Scott J.G."/>
            <person name="Beeman R.W."/>
            <person name="Muthukrishnan S."/>
            <person name="Kramer K.J."/>
            <person name="Arakane Y."/>
            <person name="Beeman R.W."/>
            <person name="Zhu Q."/>
            <person name="Hogenkamp D."/>
            <person name="Dixit R."/>
            <person name="Oppert B."/>
            <person name="Jiang H."/>
            <person name="Zou Z."/>
            <person name="Marshall J."/>
            <person name="Elpidina E."/>
            <person name="Vinokurov K."/>
            <person name="Oppert C."/>
            <person name="Zou Z."/>
            <person name="Evans J."/>
            <person name="Lu Z."/>
            <person name="Zhao P."/>
            <person name="Sumathipala N."/>
            <person name="Altincicek B."/>
            <person name="Vilcinskas A."/>
            <person name="Williams M."/>
            <person name="Hultmark D."/>
            <person name="Hetru C."/>
            <person name="Jiang H."/>
            <person name="Grimmelikhuijzen C.J."/>
            <person name="Hauser F."/>
            <person name="Cazzamali G."/>
            <person name="Williamson M."/>
            <person name="Park Y."/>
            <person name="Li B."/>
            <person name="Tanaka Y."/>
            <person name="Predel R."/>
            <person name="Neupert S."/>
            <person name="Schachtner J."/>
            <person name="Verleyen P."/>
            <person name="Raible F."/>
            <person name="Bork P."/>
            <person name="Friedrich M."/>
            <person name="Walden K.K."/>
            <person name="Robertson H.M."/>
            <person name="Angeli S."/>
            <person name="Foret S."/>
            <person name="Bucher G."/>
            <person name="Schuetz S."/>
            <person name="Maleszka R."/>
            <person name="Wimmer E.A."/>
            <person name="Beeman R.W."/>
            <person name="Lorenzen M."/>
            <person name="Tomoyasu Y."/>
            <person name="Miller S.C."/>
            <person name="Grossmann D."/>
            <person name="Bucher G."/>
        </authorList>
    </citation>
    <scope>NUCLEOTIDE SEQUENCE [LARGE SCALE GENOMIC DNA]</scope>
    <source>
        <strain evidence="1 2">Georgia GA2</strain>
    </source>
</reference>
<dbReference type="HOGENOM" id="CLU_2187242_0_0_1"/>
<accession>D6WAN8</accession>
<organism evidence="1 2">
    <name type="scientific">Tribolium castaneum</name>
    <name type="common">Red flour beetle</name>
    <dbReference type="NCBI Taxonomy" id="7070"/>
    <lineage>
        <taxon>Eukaryota</taxon>
        <taxon>Metazoa</taxon>
        <taxon>Ecdysozoa</taxon>
        <taxon>Arthropoda</taxon>
        <taxon>Hexapoda</taxon>
        <taxon>Insecta</taxon>
        <taxon>Pterygota</taxon>
        <taxon>Neoptera</taxon>
        <taxon>Endopterygota</taxon>
        <taxon>Coleoptera</taxon>
        <taxon>Polyphaga</taxon>
        <taxon>Cucujiformia</taxon>
        <taxon>Tenebrionidae</taxon>
        <taxon>Tenebrionidae incertae sedis</taxon>
        <taxon>Tribolium</taxon>
    </lineage>
</organism>
<dbReference type="EMBL" id="KQ971312">
    <property type="protein sequence ID" value="EEZ98659.1"/>
    <property type="molecule type" value="Genomic_DNA"/>
</dbReference>
<name>D6WAN8_TRICA</name>
<evidence type="ECO:0000313" key="1">
    <source>
        <dbReference type="EMBL" id="EEZ98659.1"/>
    </source>
</evidence>
<gene>
    <name evidence="1" type="primary">GLEAN_01188</name>
    <name evidence="1" type="ORF">TcasGA2_TC001188</name>
</gene>
<evidence type="ECO:0000313" key="2">
    <source>
        <dbReference type="Proteomes" id="UP000007266"/>
    </source>
</evidence>
<proteinExistence type="predicted"/>
<dbReference type="AlphaFoldDB" id="D6WAN8"/>
<dbReference type="Proteomes" id="UP000007266">
    <property type="component" value="Linkage group 2"/>
</dbReference>
<sequence>MVESGENFQELHEKIAALFENFKEELNTRDHDHMGYFLYNVNITSDVLMYKIKYEIDNFMRTHENVTETSESSAVNAKKSECLIKLQTLTSMLTCHIMDDYRKKMEGKK</sequence>